<evidence type="ECO:0000256" key="5">
    <source>
        <dbReference type="ARBA" id="ARBA00022692"/>
    </source>
</evidence>
<dbReference type="InterPro" id="IPR008166">
    <property type="entry name" value="Glyco_transf_92"/>
</dbReference>
<protein>
    <recommendedName>
        <fullName evidence="8">Glycosyltransferase family 92 protein</fullName>
        <ecNumber evidence="8">2.4.1.-</ecNumber>
    </recommendedName>
</protein>
<evidence type="ECO:0000256" key="6">
    <source>
        <dbReference type="ARBA" id="ARBA00022989"/>
    </source>
</evidence>
<evidence type="ECO:0000256" key="4">
    <source>
        <dbReference type="ARBA" id="ARBA00022679"/>
    </source>
</evidence>
<dbReference type="PANTHER" id="PTHR21461">
    <property type="entry name" value="GLYCOSYLTRANSFERASE FAMILY 92 PROTEIN"/>
    <property type="match status" value="1"/>
</dbReference>
<name>A0ABN8RDB4_9CNID</name>
<comment type="caution">
    <text evidence="9">The sequence shown here is derived from an EMBL/GenBank/DDBJ whole genome shotgun (WGS) entry which is preliminary data.</text>
</comment>
<dbReference type="Pfam" id="PF01697">
    <property type="entry name" value="Glyco_transf_92"/>
    <property type="match status" value="1"/>
</dbReference>
<evidence type="ECO:0000256" key="7">
    <source>
        <dbReference type="ARBA" id="ARBA00023136"/>
    </source>
</evidence>
<dbReference type="EC" id="2.4.1.-" evidence="8"/>
<evidence type="ECO:0000313" key="10">
    <source>
        <dbReference type="Proteomes" id="UP001159405"/>
    </source>
</evidence>
<keyword evidence="7" id="KW-0472">Membrane</keyword>
<keyword evidence="6" id="KW-1133">Transmembrane helix</keyword>
<organism evidence="9 10">
    <name type="scientific">Porites lobata</name>
    <dbReference type="NCBI Taxonomy" id="104759"/>
    <lineage>
        <taxon>Eukaryota</taxon>
        <taxon>Metazoa</taxon>
        <taxon>Cnidaria</taxon>
        <taxon>Anthozoa</taxon>
        <taxon>Hexacorallia</taxon>
        <taxon>Scleractinia</taxon>
        <taxon>Fungiina</taxon>
        <taxon>Poritidae</taxon>
        <taxon>Porites</taxon>
    </lineage>
</organism>
<proteinExistence type="inferred from homology"/>
<sequence>MRILLLSLKKTVPSLTCLFKSASKQETFAVEASFFKHNESYQRRFAYFIASCVLPQRLDNVPYFVNISATLAERSEIRSIGDEKGRIQKKYGICIPPVHGEISVGNIIEFLELTQILGASHFTFYDLSMSESVRNVLNYYQDLGLVSVFPWNLPLYTGKNDLYYFGQPLAIWECLFRSMRHFDFVALHDLDEFIVPVRHENITALLGTFIRKTIVDTDQNGSHLITQRVFYRTREVTSYYTKCIVDPRRIFEQGIYHISKPIEEFYEADKVNWEVARVFHYRECHDSRAVHQLRCSSFIVDKTTQRFGENLMHNFELKMNIIPFHL</sequence>
<reference evidence="9 10" key="1">
    <citation type="submission" date="2022-05" db="EMBL/GenBank/DDBJ databases">
        <authorList>
            <consortium name="Genoscope - CEA"/>
            <person name="William W."/>
        </authorList>
    </citation>
    <scope>NUCLEOTIDE SEQUENCE [LARGE SCALE GENOMIC DNA]</scope>
</reference>
<dbReference type="Proteomes" id="UP001159405">
    <property type="component" value="Unassembled WGS sequence"/>
</dbReference>
<accession>A0ABN8RDB4</accession>
<evidence type="ECO:0000256" key="1">
    <source>
        <dbReference type="ARBA" id="ARBA00004167"/>
    </source>
</evidence>
<keyword evidence="3 8" id="KW-0328">Glycosyltransferase</keyword>
<evidence type="ECO:0000256" key="3">
    <source>
        <dbReference type="ARBA" id="ARBA00022676"/>
    </source>
</evidence>
<comment type="subcellular location">
    <subcellularLocation>
        <location evidence="1">Membrane</location>
        <topology evidence="1">Single-pass membrane protein</topology>
    </subcellularLocation>
</comment>
<evidence type="ECO:0000256" key="8">
    <source>
        <dbReference type="RuleBase" id="RU366017"/>
    </source>
</evidence>
<comment type="similarity">
    <text evidence="2 8">Belongs to the glycosyltransferase 92 family.</text>
</comment>
<gene>
    <name evidence="9" type="ORF">PLOB_00019237</name>
</gene>
<keyword evidence="10" id="KW-1185">Reference proteome</keyword>
<dbReference type="PANTHER" id="PTHR21461:SF69">
    <property type="entry name" value="GLYCOSYLTRANSFERASE FAMILY 92 PROTEIN"/>
    <property type="match status" value="1"/>
</dbReference>
<evidence type="ECO:0000256" key="2">
    <source>
        <dbReference type="ARBA" id="ARBA00007647"/>
    </source>
</evidence>
<evidence type="ECO:0000313" key="9">
    <source>
        <dbReference type="EMBL" id="CAH3177385.1"/>
    </source>
</evidence>
<keyword evidence="5" id="KW-0812">Transmembrane</keyword>
<keyword evidence="4 8" id="KW-0808">Transferase</keyword>
<dbReference type="EMBL" id="CALNXK010000224">
    <property type="protein sequence ID" value="CAH3177385.1"/>
    <property type="molecule type" value="Genomic_DNA"/>
</dbReference>